<gene>
    <name evidence="2" type="ORF">CBYS24578_00003568</name>
</gene>
<evidence type="ECO:0000313" key="3">
    <source>
        <dbReference type="Proteomes" id="UP000754883"/>
    </source>
</evidence>
<organism evidence="2 3">
    <name type="scientific">Clonostachys byssicola</name>
    <dbReference type="NCBI Taxonomy" id="160290"/>
    <lineage>
        <taxon>Eukaryota</taxon>
        <taxon>Fungi</taxon>
        <taxon>Dikarya</taxon>
        <taxon>Ascomycota</taxon>
        <taxon>Pezizomycotina</taxon>
        <taxon>Sordariomycetes</taxon>
        <taxon>Hypocreomycetidae</taxon>
        <taxon>Hypocreales</taxon>
        <taxon>Bionectriaceae</taxon>
        <taxon>Clonostachys</taxon>
    </lineage>
</organism>
<dbReference type="AlphaFoldDB" id="A0A9N9UVF2"/>
<protein>
    <submittedName>
        <fullName evidence="2">Uncharacterized protein</fullName>
    </submittedName>
</protein>
<evidence type="ECO:0000256" key="1">
    <source>
        <dbReference type="SAM" id="MobiDB-lite"/>
    </source>
</evidence>
<dbReference type="OrthoDB" id="5336565at2759"/>
<proteinExistence type="predicted"/>
<comment type="caution">
    <text evidence="2">The sequence shown here is derived from an EMBL/GenBank/DDBJ whole genome shotgun (WGS) entry which is preliminary data.</text>
</comment>
<keyword evidence="3" id="KW-1185">Reference proteome</keyword>
<evidence type="ECO:0000313" key="2">
    <source>
        <dbReference type="EMBL" id="CAG9998272.1"/>
    </source>
</evidence>
<sequence>MSANGTDPTTLTAPVTATASESTGPYSRAFEEQWTGNQAHPQTDASQEHEWAEVMTALARRRPSLAHSMFSPASFSNFQAHNIRAGYLNKSSISLSVIPTLIGQQQLDQLPGYGVLFNNLKPLTKGTIQAIKPEIYYGANPSDLGPSIRDELAGYVVPSTDTSYPMAPNFFLEVKGPNVSKAEITRRACRLGAIGSRAMHILRNYKEDQAQYDGKPYTFSSTYVAGTLNIFAHHIAAPKTPGGRPEYQMTLVGSWNLIGDIDSFRSGVAAFRNARDLAKQYRDRLVEDLKARVARCRNQMSPRVKLEPED</sequence>
<accession>A0A9N9UVF2</accession>
<dbReference type="EMBL" id="CABFNO020001546">
    <property type="protein sequence ID" value="CAG9998272.1"/>
    <property type="molecule type" value="Genomic_DNA"/>
</dbReference>
<feature type="compositionally biased region" description="Low complexity" evidence="1">
    <location>
        <begin position="1"/>
        <end position="19"/>
    </location>
</feature>
<feature type="region of interest" description="Disordered" evidence="1">
    <location>
        <begin position="1"/>
        <end position="26"/>
    </location>
</feature>
<dbReference type="Proteomes" id="UP000754883">
    <property type="component" value="Unassembled WGS sequence"/>
</dbReference>
<reference evidence="2" key="1">
    <citation type="submission" date="2021-10" db="EMBL/GenBank/DDBJ databases">
        <authorList>
            <person name="Piombo E."/>
        </authorList>
    </citation>
    <scope>NUCLEOTIDE SEQUENCE</scope>
</reference>
<name>A0A9N9UVF2_9HYPO</name>